<accession>A0A6J6TUB8</accession>
<dbReference type="EMBL" id="CAEZYR010000065">
    <property type="protein sequence ID" value="CAB4750716.1"/>
    <property type="molecule type" value="Genomic_DNA"/>
</dbReference>
<proteinExistence type="predicted"/>
<dbReference type="InterPro" id="IPR002347">
    <property type="entry name" value="SDR_fam"/>
</dbReference>
<dbReference type="FunFam" id="3.40.50.720:FF:000084">
    <property type="entry name" value="Short-chain dehydrogenase reductase"/>
    <property type="match status" value="1"/>
</dbReference>
<protein>
    <submittedName>
        <fullName evidence="1">Unannotated protein</fullName>
    </submittedName>
</protein>
<gene>
    <name evidence="1" type="ORF">UFOPK2754_01789</name>
    <name evidence="2" type="ORF">UFOPK3967_00240</name>
</gene>
<dbReference type="AlphaFoldDB" id="A0A6J6TUB8"/>
<evidence type="ECO:0000313" key="1">
    <source>
        <dbReference type="EMBL" id="CAB4750716.1"/>
    </source>
</evidence>
<dbReference type="PRINTS" id="PR00081">
    <property type="entry name" value="GDHRDH"/>
</dbReference>
<dbReference type="Gene3D" id="3.40.50.720">
    <property type="entry name" value="NAD(P)-binding Rossmann-like Domain"/>
    <property type="match status" value="1"/>
</dbReference>
<dbReference type="PROSITE" id="PS00061">
    <property type="entry name" value="ADH_SHORT"/>
    <property type="match status" value="1"/>
</dbReference>
<dbReference type="PANTHER" id="PTHR42820">
    <property type="entry name" value="SHORT-CHAIN DEHYDROGENASE REDUCTASE"/>
    <property type="match status" value="1"/>
</dbReference>
<sequence length="259" mass="27045">MLLKSKVAIVTGAGRGTGAVIARRFAEEGATVVVVDVLEAEGRAVADILEAPATFHACDITDELAWTSLVHDVVAQHGRVDVLVNNAAVLHMGGIERTTAAEFRRVFDVNALGAFLGIKAVSAVMRANGGGSIINIASIDALQGMNGLSAYTTSKWALRGLSKATAVELGRDNIRVNTVCPAGGNPAMYAPWGEKLSGLADEIDAYHHTRPIARNVTLDEIADVAVFLASDLARMVTGVDVPVDGGHLAGDHVRGFDAL</sequence>
<dbReference type="EMBL" id="CAFBOS010000008">
    <property type="protein sequence ID" value="CAB4979109.1"/>
    <property type="molecule type" value="Genomic_DNA"/>
</dbReference>
<dbReference type="NCBIfam" id="NF005559">
    <property type="entry name" value="PRK07231.1"/>
    <property type="match status" value="1"/>
</dbReference>
<name>A0A6J6TUB8_9ZZZZ</name>
<dbReference type="InterPro" id="IPR036291">
    <property type="entry name" value="NAD(P)-bd_dom_sf"/>
</dbReference>
<evidence type="ECO:0000313" key="2">
    <source>
        <dbReference type="EMBL" id="CAB4979109.1"/>
    </source>
</evidence>
<reference evidence="1" key="1">
    <citation type="submission" date="2020-05" db="EMBL/GenBank/DDBJ databases">
        <authorList>
            <person name="Chiriac C."/>
            <person name="Salcher M."/>
            <person name="Ghai R."/>
            <person name="Kavagutti S V."/>
        </authorList>
    </citation>
    <scope>NUCLEOTIDE SEQUENCE</scope>
</reference>
<dbReference type="Pfam" id="PF13561">
    <property type="entry name" value="adh_short_C2"/>
    <property type="match status" value="1"/>
</dbReference>
<dbReference type="PANTHER" id="PTHR42820:SF1">
    <property type="entry name" value="SHORT-CHAIN DEHYDROGENASE_REDUCTASE FAMILY PROTEIN"/>
    <property type="match status" value="1"/>
</dbReference>
<dbReference type="SUPFAM" id="SSF51735">
    <property type="entry name" value="NAD(P)-binding Rossmann-fold domains"/>
    <property type="match status" value="1"/>
</dbReference>
<dbReference type="InterPro" id="IPR020904">
    <property type="entry name" value="Sc_DH/Rdtase_CS"/>
</dbReference>
<organism evidence="1">
    <name type="scientific">freshwater metagenome</name>
    <dbReference type="NCBI Taxonomy" id="449393"/>
    <lineage>
        <taxon>unclassified sequences</taxon>
        <taxon>metagenomes</taxon>
        <taxon>ecological metagenomes</taxon>
    </lineage>
</organism>
<dbReference type="PRINTS" id="PR00080">
    <property type="entry name" value="SDRFAMILY"/>
</dbReference>